<name>A0A518HJG6_9BACT</name>
<dbReference type="InterPro" id="IPR018114">
    <property type="entry name" value="TRYPSIN_HIS"/>
</dbReference>
<dbReference type="InterPro" id="IPR001254">
    <property type="entry name" value="Trypsin_dom"/>
</dbReference>
<accession>A0A518HJG6</accession>
<dbReference type="InterPro" id="IPR043504">
    <property type="entry name" value="Peptidase_S1_PA_chymotrypsin"/>
</dbReference>
<dbReference type="Proteomes" id="UP000319004">
    <property type="component" value="Chromosome"/>
</dbReference>
<gene>
    <name evidence="2" type="ORF">Enr13x_07970</name>
</gene>
<evidence type="ECO:0000313" key="2">
    <source>
        <dbReference type="EMBL" id="QDV40959.1"/>
    </source>
</evidence>
<dbReference type="AlphaFoldDB" id="A0A518HJG6"/>
<dbReference type="InterPro" id="IPR051333">
    <property type="entry name" value="CLIP_Serine_Protease"/>
</dbReference>
<dbReference type="InterPro" id="IPR009003">
    <property type="entry name" value="Peptidase_S1_PA"/>
</dbReference>
<evidence type="ECO:0000259" key="1">
    <source>
        <dbReference type="PROSITE" id="PS50240"/>
    </source>
</evidence>
<dbReference type="PROSITE" id="PS50240">
    <property type="entry name" value="TRYPSIN_DOM"/>
    <property type="match status" value="1"/>
</dbReference>
<sequence>MNRHQNQIQTMPTVIKPTRLVELQTRRPGRPLGRACGGLLLVLLLGAEQTANGGTIRHDRSDSSYTSLATSYPAVGALTWSSMICSATLIEEDWILTAGHCLDEVGLSASDWTFDLTDSGGGVHVGAERFVFSGWTGDLQTGTDIALLRLATSETTVTPATINTNTSEVGQTATHVGYGVTGNGATGITAPAGTKRAGQNVVDVDGSAVSGYSDDILFEDFDSGSAGDNVFGTATQQDLEYLIAGGDSGGAVFMDFGSGEVLAGVHSFIASVDGNLDADYGDLAGSIKVSSYASWITSTISGGDPVAPELSSWMMWMVFAVGLWMTSRSKPTVVERKRGQVRMARA</sequence>
<dbReference type="InterPro" id="IPR001314">
    <property type="entry name" value="Peptidase_S1A"/>
</dbReference>
<proteinExistence type="predicted"/>
<dbReference type="EMBL" id="CP037423">
    <property type="protein sequence ID" value="QDV40959.1"/>
    <property type="molecule type" value="Genomic_DNA"/>
</dbReference>
<dbReference type="PANTHER" id="PTHR24260">
    <property type="match status" value="1"/>
</dbReference>
<keyword evidence="3" id="KW-1185">Reference proteome</keyword>
<feature type="domain" description="Peptidase S1" evidence="1">
    <location>
        <begin position="51"/>
        <end position="301"/>
    </location>
</feature>
<organism evidence="2 3">
    <name type="scientific">Stieleria neptunia</name>
    <dbReference type="NCBI Taxonomy" id="2527979"/>
    <lineage>
        <taxon>Bacteria</taxon>
        <taxon>Pseudomonadati</taxon>
        <taxon>Planctomycetota</taxon>
        <taxon>Planctomycetia</taxon>
        <taxon>Pirellulales</taxon>
        <taxon>Pirellulaceae</taxon>
        <taxon>Stieleria</taxon>
    </lineage>
</organism>
<dbReference type="GO" id="GO:0006508">
    <property type="term" value="P:proteolysis"/>
    <property type="evidence" value="ECO:0007669"/>
    <property type="project" value="InterPro"/>
</dbReference>
<dbReference type="SMART" id="SM00020">
    <property type="entry name" value="Tryp_SPc"/>
    <property type="match status" value="1"/>
</dbReference>
<dbReference type="SUPFAM" id="SSF50494">
    <property type="entry name" value="Trypsin-like serine proteases"/>
    <property type="match status" value="1"/>
</dbReference>
<dbReference type="PRINTS" id="PR00722">
    <property type="entry name" value="CHYMOTRYPSIN"/>
</dbReference>
<reference evidence="2 3" key="1">
    <citation type="submission" date="2019-03" db="EMBL/GenBank/DDBJ databases">
        <title>Deep-cultivation of Planctomycetes and their phenomic and genomic characterization uncovers novel biology.</title>
        <authorList>
            <person name="Wiegand S."/>
            <person name="Jogler M."/>
            <person name="Boedeker C."/>
            <person name="Pinto D."/>
            <person name="Vollmers J."/>
            <person name="Rivas-Marin E."/>
            <person name="Kohn T."/>
            <person name="Peeters S.H."/>
            <person name="Heuer A."/>
            <person name="Rast P."/>
            <person name="Oberbeckmann S."/>
            <person name="Bunk B."/>
            <person name="Jeske O."/>
            <person name="Meyerdierks A."/>
            <person name="Storesund J.E."/>
            <person name="Kallscheuer N."/>
            <person name="Luecker S."/>
            <person name="Lage O.M."/>
            <person name="Pohl T."/>
            <person name="Merkel B.J."/>
            <person name="Hornburger P."/>
            <person name="Mueller R.-W."/>
            <person name="Bruemmer F."/>
            <person name="Labrenz M."/>
            <person name="Spormann A.M."/>
            <person name="Op den Camp H."/>
            <person name="Overmann J."/>
            <person name="Amann R."/>
            <person name="Jetten M.S.M."/>
            <person name="Mascher T."/>
            <person name="Medema M.H."/>
            <person name="Devos D.P."/>
            <person name="Kaster A.-K."/>
            <person name="Ovreas L."/>
            <person name="Rohde M."/>
            <person name="Galperin M.Y."/>
            <person name="Jogler C."/>
        </authorList>
    </citation>
    <scope>NUCLEOTIDE SEQUENCE [LARGE SCALE GENOMIC DNA]</scope>
    <source>
        <strain evidence="2 3">Enr13</strain>
    </source>
</reference>
<dbReference type="Pfam" id="PF00089">
    <property type="entry name" value="Trypsin"/>
    <property type="match status" value="1"/>
</dbReference>
<dbReference type="KEGG" id="snep:Enr13x_07970"/>
<dbReference type="Gene3D" id="2.40.10.10">
    <property type="entry name" value="Trypsin-like serine proteases"/>
    <property type="match status" value="1"/>
</dbReference>
<dbReference type="GO" id="GO:0004252">
    <property type="term" value="F:serine-type endopeptidase activity"/>
    <property type="evidence" value="ECO:0007669"/>
    <property type="project" value="InterPro"/>
</dbReference>
<evidence type="ECO:0000313" key="3">
    <source>
        <dbReference type="Proteomes" id="UP000319004"/>
    </source>
</evidence>
<dbReference type="PANTHER" id="PTHR24260:SF134">
    <property type="entry name" value="AT07769P-RELATED"/>
    <property type="match status" value="1"/>
</dbReference>
<dbReference type="OrthoDB" id="9813836at2"/>
<protein>
    <submittedName>
        <fullName evidence="2">Trypsin</fullName>
    </submittedName>
</protein>
<dbReference type="PROSITE" id="PS00134">
    <property type="entry name" value="TRYPSIN_HIS"/>
    <property type="match status" value="1"/>
</dbReference>